<evidence type="ECO:0000259" key="1">
    <source>
        <dbReference type="PROSITE" id="PS51029"/>
    </source>
</evidence>
<evidence type="ECO:0000313" key="3">
    <source>
        <dbReference type="Proteomes" id="UP001458880"/>
    </source>
</evidence>
<dbReference type="PANTHER" id="PTHR21505:SF12">
    <property type="entry name" value="MADF DOMAIN-CONTAINING PROTEIN-RELATED"/>
    <property type="match status" value="1"/>
</dbReference>
<gene>
    <name evidence="2" type="ORF">QE152_g13887</name>
</gene>
<accession>A0AAW1L8M8</accession>
<dbReference type="PANTHER" id="PTHR21505">
    <property type="entry name" value="MADF DOMAIN-CONTAINING PROTEIN-RELATED"/>
    <property type="match status" value="1"/>
</dbReference>
<comment type="caution">
    <text evidence="2">The sequence shown here is derived from an EMBL/GenBank/DDBJ whole genome shotgun (WGS) entry which is preliminary data.</text>
</comment>
<dbReference type="EMBL" id="JASPKY010000137">
    <property type="protein sequence ID" value="KAK9731169.1"/>
    <property type="molecule type" value="Genomic_DNA"/>
</dbReference>
<reference evidence="2 3" key="1">
    <citation type="journal article" date="2024" name="BMC Genomics">
        <title>De novo assembly and annotation of Popillia japonica's genome with initial clues to its potential as an invasive pest.</title>
        <authorList>
            <person name="Cucini C."/>
            <person name="Boschi S."/>
            <person name="Funari R."/>
            <person name="Cardaioli E."/>
            <person name="Iannotti N."/>
            <person name="Marturano G."/>
            <person name="Paoli F."/>
            <person name="Bruttini M."/>
            <person name="Carapelli A."/>
            <person name="Frati F."/>
            <person name="Nardi F."/>
        </authorList>
    </citation>
    <scope>NUCLEOTIDE SEQUENCE [LARGE SCALE GENOMIC DNA]</scope>
    <source>
        <strain evidence="2">DMR45628</strain>
    </source>
</reference>
<organism evidence="2 3">
    <name type="scientific">Popillia japonica</name>
    <name type="common">Japanese beetle</name>
    <dbReference type="NCBI Taxonomy" id="7064"/>
    <lineage>
        <taxon>Eukaryota</taxon>
        <taxon>Metazoa</taxon>
        <taxon>Ecdysozoa</taxon>
        <taxon>Arthropoda</taxon>
        <taxon>Hexapoda</taxon>
        <taxon>Insecta</taxon>
        <taxon>Pterygota</taxon>
        <taxon>Neoptera</taxon>
        <taxon>Endopterygota</taxon>
        <taxon>Coleoptera</taxon>
        <taxon>Polyphaga</taxon>
        <taxon>Scarabaeiformia</taxon>
        <taxon>Scarabaeidae</taxon>
        <taxon>Rutelinae</taxon>
        <taxon>Popillia</taxon>
    </lineage>
</organism>
<proteinExistence type="predicted"/>
<sequence length="155" mass="17932">MIRALIQLYETHPCLYISTRNDYDNKAIREKAWEKITAPLNAKYMTSFSTKGIQKKIHGLRTQYLAEIRQIKGIQKKIHGLRTQYLAEIRQIKKSKVTEASSSTVHKPKLWCYEHVAFLGKVETASEGESNLVLNSQTLLDSENVKILNLYLFNF</sequence>
<dbReference type="AlphaFoldDB" id="A0AAW1L8M8"/>
<name>A0AAW1L8M8_POPJA</name>
<protein>
    <submittedName>
        <fullName evidence="2">Alcohol dehydrogenase transcription factor Myb/SANT-like</fullName>
    </submittedName>
</protein>
<dbReference type="SMART" id="SM00595">
    <property type="entry name" value="MADF"/>
    <property type="match status" value="1"/>
</dbReference>
<evidence type="ECO:0000313" key="2">
    <source>
        <dbReference type="EMBL" id="KAK9731169.1"/>
    </source>
</evidence>
<keyword evidence="3" id="KW-1185">Reference proteome</keyword>
<dbReference type="Pfam" id="PF10545">
    <property type="entry name" value="MADF_DNA_bdg"/>
    <property type="match status" value="1"/>
</dbReference>
<dbReference type="Proteomes" id="UP001458880">
    <property type="component" value="Unassembled WGS sequence"/>
</dbReference>
<dbReference type="InterPro" id="IPR006578">
    <property type="entry name" value="MADF-dom"/>
</dbReference>
<dbReference type="PROSITE" id="PS51029">
    <property type="entry name" value="MADF"/>
    <property type="match status" value="1"/>
</dbReference>
<feature type="domain" description="MADF" evidence="1">
    <location>
        <begin position="4"/>
        <end position="97"/>
    </location>
</feature>